<dbReference type="EMBL" id="OV651819">
    <property type="protein sequence ID" value="CAH1113397.1"/>
    <property type="molecule type" value="Genomic_DNA"/>
</dbReference>
<dbReference type="InterPro" id="IPR049080">
    <property type="entry name" value="MOV-10-like_beta-barrel"/>
</dbReference>
<comment type="subcellular location">
    <subcellularLocation>
        <location evidence="1">Cytoplasm</location>
    </subcellularLocation>
</comment>
<dbReference type="PANTHER" id="PTHR45418">
    <property type="entry name" value="CANCER/TESTIS ANTIGEN 55"/>
    <property type="match status" value="1"/>
</dbReference>
<dbReference type="PANTHER" id="PTHR45418:SF1">
    <property type="entry name" value="CANCER_TESTIS ANTIGEN 55"/>
    <property type="match status" value="1"/>
</dbReference>
<keyword evidence="5" id="KW-0547">Nucleotide-binding</keyword>
<comment type="catalytic activity">
    <reaction evidence="10">
        <text>ATP + H2O = ADP + phosphate + H(+)</text>
        <dbReference type="Rhea" id="RHEA:13065"/>
        <dbReference type="ChEBI" id="CHEBI:15377"/>
        <dbReference type="ChEBI" id="CHEBI:15378"/>
        <dbReference type="ChEBI" id="CHEBI:30616"/>
        <dbReference type="ChEBI" id="CHEBI:43474"/>
        <dbReference type="ChEBI" id="CHEBI:456216"/>
        <dbReference type="EC" id="3.6.4.13"/>
    </reaction>
</comment>
<dbReference type="Gene3D" id="3.40.50.300">
    <property type="entry name" value="P-loop containing nucleotide triphosphate hydrolases"/>
    <property type="match status" value="2"/>
</dbReference>
<dbReference type="AlphaFoldDB" id="A0A9P0DBK0"/>
<dbReference type="GO" id="GO:0005524">
    <property type="term" value="F:ATP binding"/>
    <property type="evidence" value="ECO:0007669"/>
    <property type="project" value="UniProtKB-KW"/>
</dbReference>
<evidence type="ECO:0000313" key="12">
    <source>
        <dbReference type="EMBL" id="CAH1113397.1"/>
    </source>
</evidence>
<dbReference type="CDD" id="cd18808">
    <property type="entry name" value="SF1_C_Upf1"/>
    <property type="match status" value="1"/>
</dbReference>
<evidence type="ECO:0000256" key="3">
    <source>
        <dbReference type="ARBA" id="ARBA00012552"/>
    </source>
</evidence>
<keyword evidence="4" id="KW-0963">Cytoplasm</keyword>
<dbReference type="Pfam" id="PF21634">
    <property type="entry name" value="MOV-10_beta-barrel"/>
    <property type="match status" value="1"/>
</dbReference>
<accession>A0A9P0DBK0</accession>
<dbReference type="GO" id="GO:0003723">
    <property type="term" value="F:RNA binding"/>
    <property type="evidence" value="ECO:0007669"/>
    <property type="project" value="InterPro"/>
</dbReference>
<dbReference type="InterPro" id="IPR041677">
    <property type="entry name" value="DNA2/NAM7_AAA_11"/>
</dbReference>
<dbReference type="SUPFAM" id="SSF52540">
    <property type="entry name" value="P-loop containing nucleoside triphosphate hydrolases"/>
    <property type="match status" value="1"/>
</dbReference>
<reference evidence="12" key="1">
    <citation type="submission" date="2022-01" db="EMBL/GenBank/DDBJ databases">
        <authorList>
            <person name="King R."/>
        </authorList>
    </citation>
    <scope>NUCLEOTIDE SEQUENCE</scope>
</reference>
<dbReference type="GO" id="GO:0032574">
    <property type="term" value="F:5'-3' RNA helicase activity"/>
    <property type="evidence" value="ECO:0007669"/>
    <property type="project" value="InterPro"/>
</dbReference>
<evidence type="ECO:0000256" key="8">
    <source>
        <dbReference type="ARBA" id="ARBA00022840"/>
    </source>
</evidence>
<gene>
    <name evidence="12" type="ORF">PSYICH_LOCUS13345</name>
</gene>
<dbReference type="SMART" id="SM00382">
    <property type="entry name" value="AAA"/>
    <property type="match status" value="1"/>
</dbReference>
<dbReference type="InterPro" id="IPR047187">
    <property type="entry name" value="SF1_C_Upf1"/>
</dbReference>
<dbReference type="Pfam" id="PF21633">
    <property type="entry name" value="MOV-10_Ig-like"/>
    <property type="match status" value="1"/>
</dbReference>
<comment type="similarity">
    <text evidence="2">Belongs to the DNA2/NAM7 helicase family. SDE3 subfamily.</text>
</comment>
<evidence type="ECO:0000259" key="11">
    <source>
        <dbReference type="SMART" id="SM00382"/>
    </source>
</evidence>
<feature type="domain" description="AAA+ ATPase" evidence="11">
    <location>
        <begin position="443"/>
        <end position="623"/>
    </location>
</feature>
<dbReference type="GO" id="GO:0005737">
    <property type="term" value="C:cytoplasm"/>
    <property type="evidence" value="ECO:0007669"/>
    <property type="project" value="UniProtKB-SubCell"/>
</dbReference>
<keyword evidence="6" id="KW-0378">Hydrolase</keyword>
<dbReference type="InterPro" id="IPR003593">
    <property type="entry name" value="AAA+_ATPase"/>
</dbReference>
<evidence type="ECO:0000256" key="2">
    <source>
        <dbReference type="ARBA" id="ARBA00005601"/>
    </source>
</evidence>
<evidence type="ECO:0000256" key="9">
    <source>
        <dbReference type="ARBA" id="ARBA00023158"/>
    </source>
</evidence>
<organism evidence="12 13">
    <name type="scientific">Psylliodes chrysocephalus</name>
    <dbReference type="NCBI Taxonomy" id="3402493"/>
    <lineage>
        <taxon>Eukaryota</taxon>
        <taxon>Metazoa</taxon>
        <taxon>Ecdysozoa</taxon>
        <taxon>Arthropoda</taxon>
        <taxon>Hexapoda</taxon>
        <taxon>Insecta</taxon>
        <taxon>Pterygota</taxon>
        <taxon>Neoptera</taxon>
        <taxon>Endopterygota</taxon>
        <taxon>Coleoptera</taxon>
        <taxon>Polyphaga</taxon>
        <taxon>Cucujiformia</taxon>
        <taxon>Chrysomeloidea</taxon>
        <taxon>Chrysomelidae</taxon>
        <taxon>Galerucinae</taxon>
        <taxon>Alticini</taxon>
        <taxon>Psylliodes</taxon>
    </lineage>
</organism>
<dbReference type="InterPro" id="IPR041679">
    <property type="entry name" value="DNA2/NAM7-like_C"/>
</dbReference>
<evidence type="ECO:0000256" key="6">
    <source>
        <dbReference type="ARBA" id="ARBA00022801"/>
    </source>
</evidence>
<sequence length="889" mass="101932">MDARNARICPYCKPNQENDGIHIASSLHKFNYLLFTWNKDRQSLIKNRHNVELSISKGSDSLNHDNKGRHSFKITPSDLFSQGNEIDFRCTILSKRKEPIYLVYANVLLRHTWFSFHDPNNNMCERRIELKQNASYSTIVKFVAGETVLVGNYKIPVCFSFETVGSRKDTFHIVREIDIVVAEELSEKIEITESPFKGIPWPRDVDILKSTCKQQYSNNYPIPYEYKKFLINNLEEFQSMDGSDFFTLAEIKNKLDPGNVTESNYQDFWDIILWLEEMKQGLGLQQYNMENVTIKYENGWFELEVPGLAEKRPSIVKGDMVDLRIHEDRVGYRGTIMRVNDSTVEIGSIDAEFYDIVKKTPEVLKDMDVKFVLSRLAHERQHQGVQRVVQNGLVPCLFPPEKVGFKLELETRTLNDGDFFNSTIAQNREQKAAVLKILNATSTPYPYIVFGPPGTGKTVTIVEAILQLKKKTKHHILVCAPSNAACDVITEQLLRHCKDEELLRIVSENVDTSNIHEVVIPYTNYEGDDIFRKVLPETLKHYRIVVTTLILAGRFTGKYHPDVLFIDEAAQASETEACCAIALMEKGNKIILAGDPKQLGPSLSSEKAVEYGFGISLLERLMECDLYTQNNNNYITMLIQNFRNHTNILHIPNKLFYDEKLQAMSAISENDPISKIYVFAKIQELHTKKKQKKRGQPVEFCSLLSKESQEGKSPSYYNMMELQMTIKYVRALLSLEFEDEDNSVRQSDIGVVTPYVRQVHKLKVLLKNKGYGDVEVGTTETFQGREKRIIIISTVRAKPDLLLEDHQYKLGFVNNKKRFNVALTRAMSKLIVIGCAHVLATDDKWLEYIEFCESLNGFCGAPFNKRTPDIITDTTKRISNIKKDTQYAS</sequence>
<evidence type="ECO:0000256" key="10">
    <source>
        <dbReference type="ARBA" id="ARBA00047984"/>
    </source>
</evidence>
<evidence type="ECO:0000313" key="13">
    <source>
        <dbReference type="Proteomes" id="UP001153636"/>
    </source>
</evidence>
<keyword evidence="13" id="KW-1185">Reference proteome</keyword>
<keyword evidence="9" id="KW-0943">RNA-mediated gene silencing</keyword>
<dbReference type="OrthoDB" id="6513042at2759"/>
<keyword evidence="8" id="KW-0067">ATP-binding</keyword>
<keyword evidence="7" id="KW-0347">Helicase</keyword>
<evidence type="ECO:0000256" key="7">
    <source>
        <dbReference type="ARBA" id="ARBA00022806"/>
    </source>
</evidence>
<dbReference type="Proteomes" id="UP001153636">
    <property type="component" value="Chromosome 7"/>
</dbReference>
<evidence type="ECO:0000256" key="4">
    <source>
        <dbReference type="ARBA" id="ARBA00022490"/>
    </source>
</evidence>
<dbReference type="GO" id="GO:0016787">
    <property type="term" value="F:hydrolase activity"/>
    <property type="evidence" value="ECO:0007669"/>
    <property type="project" value="UniProtKB-KW"/>
</dbReference>
<evidence type="ECO:0000256" key="5">
    <source>
        <dbReference type="ARBA" id="ARBA00022741"/>
    </source>
</evidence>
<name>A0A9P0DBK0_9CUCU</name>
<evidence type="ECO:0000256" key="1">
    <source>
        <dbReference type="ARBA" id="ARBA00004496"/>
    </source>
</evidence>
<protein>
    <recommendedName>
        <fullName evidence="3">RNA helicase</fullName>
        <ecNumber evidence="3">3.6.4.13</ecNumber>
    </recommendedName>
</protein>
<dbReference type="InterPro" id="IPR049077">
    <property type="entry name" value="MOV-10_Ig-like"/>
</dbReference>
<dbReference type="Pfam" id="PF13086">
    <property type="entry name" value="AAA_11"/>
    <property type="match status" value="2"/>
</dbReference>
<dbReference type="Pfam" id="PF13087">
    <property type="entry name" value="AAA_12"/>
    <property type="match status" value="1"/>
</dbReference>
<dbReference type="InterPro" id="IPR026122">
    <property type="entry name" value="MOV-10/SDE3_DEXXQ/H-box"/>
</dbReference>
<dbReference type="InterPro" id="IPR027417">
    <property type="entry name" value="P-loop_NTPase"/>
</dbReference>
<dbReference type="GO" id="GO:0031047">
    <property type="term" value="P:regulatory ncRNA-mediated gene silencing"/>
    <property type="evidence" value="ECO:0007669"/>
    <property type="project" value="UniProtKB-KW"/>
</dbReference>
<dbReference type="EC" id="3.6.4.13" evidence="3"/>
<proteinExistence type="inferred from homology"/>
<dbReference type="CDD" id="cd18038">
    <property type="entry name" value="DEXXQc_Helz-like"/>
    <property type="match status" value="1"/>
</dbReference>